<sequence length="255" mass="27126">MRGTGSHSRGTPTPVRAARPRPRPPSRKAHPMDTHSATTPDLQFATSKDTRAPITYTPSTHGHALLLAPVGLGRSDALRTLVRAALTASQTTPLHTLVLSQTAVTGYWANEGRAGAGLASTPTQVEASIDAAIEVMETRRAHGWDPDTDRTDRWVLFADAYTPGLVPARLAHLVAHGGPVGVHVVLAADEPVPGLVEATATGDTPWGWRAAHAIPMALVHKLIADPSIAAPRTPHLWLVADATTMDRPRLGWTPY</sequence>
<organism evidence="2">
    <name type="scientific">Nocardiopsis sp. 25L-1-1c</name>
    <dbReference type="NCBI Taxonomy" id="1009683"/>
    <lineage>
        <taxon>Bacteria</taxon>
        <taxon>Bacillati</taxon>
        <taxon>Actinomycetota</taxon>
        <taxon>Actinomycetes</taxon>
        <taxon>Streptosporangiales</taxon>
        <taxon>Nocardiopsidaceae</taxon>
        <taxon>Nocardiopsis</taxon>
    </lineage>
</organism>
<dbReference type="Gene3D" id="3.40.50.300">
    <property type="entry name" value="P-loop containing nucleotide triphosphate hydrolases"/>
    <property type="match status" value="1"/>
</dbReference>
<feature type="compositionally biased region" description="Polar residues" evidence="1">
    <location>
        <begin position="35"/>
        <end position="44"/>
    </location>
</feature>
<evidence type="ECO:0000256" key="1">
    <source>
        <dbReference type="SAM" id="MobiDB-lite"/>
    </source>
</evidence>
<geneLocation type="plasmid" evidence="2">
    <name>pNPL1</name>
</geneLocation>
<keyword evidence="2" id="KW-0614">Plasmid</keyword>
<evidence type="ECO:0000313" key="2">
    <source>
        <dbReference type="EMBL" id="AEC12495.1"/>
    </source>
</evidence>
<dbReference type="InterPro" id="IPR027417">
    <property type="entry name" value="P-loop_NTPase"/>
</dbReference>
<name>R4HDD6_9ACTN</name>
<dbReference type="AlphaFoldDB" id="R4HDD6"/>
<feature type="region of interest" description="Disordered" evidence="1">
    <location>
        <begin position="1"/>
        <end position="44"/>
    </location>
</feature>
<accession>R4HDD6</accession>
<reference evidence="2" key="1">
    <citation type="submission" date="2010-04" db="EMBL/GenBank/DDBJ databases">
        <title>Complete nucleotide sequence of Nocardiopsis linear plasmid pNPL1.</title>
        <authorList>
            <person name="Tian X.-L."/>
            <person name="Zhong L."/>
            <person name="Cheng Q.-X."/>
            <person name="Chen Z.-H."/>
            <person name="Zhou M."/>
            <person name="Wang T."/>
            <person name="Fan Y."/>
            <person name="Yang Y."/>
            <person name="Guo P."/>
            <person name="Xia H.-Y."/>
            <person name="Qin Z.-J."/>
        </authorList>
    </citation>
    <scope>NUCLEOTIDE SEQUENCE</scope>
    <source>
        <strain evidence="2">25L-1-1c</strain>
        <plasmid evidence="2">pNPL1</plasmid>
    </source>
</reference>
<feature type="compositionally biased region" description="Basic residues" evidence="1">
    <location>
        <begin position="18"/>
        <end position="29"/>
    </location>
</feature>
<dbReference type="EMBL" id="HM102370">
    <property type="protein sequence ID" value="AEC12495.1"/>
    <property type="molecule type" value="Genomic_DNA"/>
</dbReference>
<proteinExistence type="predicted"/>
<protein>
    <submittedName>
        <fullName evidence="2">PNPL.2c</fullName>
    </submittedName>
</protein>